<dbReference type="Proteomes" id="UP001597100">
    <property type="component" value="Unassembled WGS sequence"/>
</dbReference>
<accession>A0ABW3IF63</accession>
<keyword evidence="2 5" id="KW-0812">Transmembrane</keyword>
<gene>
    <name evidence="7" type="ORF">ACFQ1G_07890</name>
</gene>
<proteinExistence type="predicted"/>
<evidence type="ECO:0000256" key="3">
    <source>
        <dbReference type="ARBA" id="ARBA00022989"/>
    </source>
</evidence>
<evidence type="ECO:0000256" key="4">
    <source>
        <dbReference type="ARBA" id="ARBA00023136"/>
    </source>
</evidence>
<comment type="caution">
    <text evidence="7">The sequence shown here is derived from an EMBL/GenBank/DDBJ whole genome shotgun (WGS) entry which is preliminary data.</text>
</comment>
<dbReference type="Pfam" id="PF06803">
    <property type="entry name" value="DUF1232"/>
    <property type="match status" value="1"/>
</dbReference>
<comment type="subcellular location">
    <subcellularLocation>
        <location evidence="1">Endomembrane system</location>
        <topology evidence="1">Multi-pass membrane protein</topology>
    </subcellularLocation>
</comment>
<dbReference type="InterPro" id="IPR010652">
    <property type="entry name" value="DUF1232"/>
</dbReference>
<feature type="transmembrane region" description="Helical" evidence="5">
    <location>
        <begin position="89"/>
        <end position="111"/>
    </location>
</feature>
<evidence type="ECO:0000256" key="2">
    <source>
        <dbReference type="ARBA" id="ARBA00022692"/>
    </source>
</evidence>
<evidence type="ECO:0000313" key="7">
    <source>
        <dbReference type="EMBL" id="MFD0976707.1"/>
    </source>
</evidence>
<organism evidence="7 8">
    <name type="scientific">Salinimicrobium gaetbulicola</name>
    <dbReference type="NCBI Taxonomy" id="999702"/>
    <lineage>
        <taxon>Bacteria</taxon>
        <taxon>Pseudomonadati</taxon>
        <taxon>Bacteroidota</taxon>
        <taxon>Flavobacteriia</taxon>
        <taxon>Flavobacteriales</taxon>
        <taxon>Flavobacteriaceae</taxon>
        <taxon>Salinimicrobium</taxon>
    </lineage>
</organism>
<keyword evidence="3 5" id="KW-1133">Transmembrane helix</keyword>
<protein>
    <submittedName>
        <fullName evidence="7">YkvA family protein</fullName>
    </submittedName>
</protein>
<dbReference type="EMBL" id="JBHTJP010000032">
    <property type="protein sequence ID" value="MFD0976707.1"/>
    <property type="molecule type" value="Genomic_DNA"/>
</dbReference>
<evidence type="ECO:0000256" key="1">
    <source>
        <dbReference type="ARBA" id="ARBA00004127"/>
    </source>
</evidence>
<reference evidence="8" key="1">
    <citation type="journal article" date="2019" name="Int. J. Syst. Evol. Microbiol.">
        <title>The Global Catalogue of Microorganisms (GCM) 10K type strain sequencing project: providing services to taxonomists for standard genome sequencing and annotation.</title>
        <authorList>
            <consortium name="The Broad Institute Genomics Platform"/>
            <consortium name="The Broad Institute Genome Sequencing Center for Infectious Disease"/>
            <person name="Wu L."/>
            <person name="Ma J."/>
        </authorList>
    </citation>
    <scope>NUCLEOTIDE SEQUENCE [LARGE SCALE GENOMIC DNA]</scope>
    <source>
        <strain evidence="8">CCUG 60898</strain>
    </source>
</reference>
<evidence type="ECO:0000313" key="8">
    <source>
        <dbReference type="Proteomes" id="UP001597100"/>
    </source>
</evidence>
<keyword evidence="4 5" id="KW-0472">Membrane</keyword>
<dbReference type="RefSeq" id="WP_380738276.1">
    <property type="nucleotide sequence ID" value="NZ_JBHTJP010000032.1"/>
</dbReference>
<evidence type="ECO:0000256" key="5">
    <source>
        <dbReference type="SAM" id="Phobius"/>
    </source>
</evidence>
<sequence length="116" mass="13466">MKRELRALHIALSEDLAPWYAKLLILITLGYALSPIDLIPDFIPVLGILDDLIILPVLIYLSIKMIPDDILEYCRREAEIRPWNRKKNWIAGGIVLLIWALIVVWIVYQFFPSVLQ</sequence>
<feature type="domain" description="DUF1232" evidence="6">
    <location>
        <begin position="21"/>
        <end position="56"/>
    </location>
</feature>
<keyword evidence="8" id="KW-1185">Reference proteome</keyword>
<evidence type="ECO:0000259" key="6">
    <source>
        <dbReference type="Pfam" id="PF06803"/>
    </source>
</evidence>
<name>A0ABW3IF63_9FLAO</name>